<evidence type="ECO:0000256" key="1">
    <source>
        <dbReference type="ARBA" id="ARBA00023015"/>
    </source>
</evidence>
<dbReference type="SMART" id="SM00345">
    <property type="entry name" value="HTH_GNTR"/>
    <property type="match status" value="1"/>
</dbReference>
<dbReference type="SUPFAM" id="SSF46785">
    <property type="entry name" value="Winged helix' DNA-binding domain"/>
    <property type="match status" value="1"/>
</dbReference>
<dbReference type="InterPro" id="IPR036388">
    <property type="entry name" value="WH-like_DNA-bd_sf"/>
</dbReference>
<dbReference type="SMART" id="SM00895">
    <property type="entry name" value="FCD"/>
    <property type="match status" value="1"/>
</dbReference>
<evidence type="ECO:0000313" key="5">
    <source>
        <dbReference type="EMBL" id="MCB8877778.1"/>
    </source>
</evidence>
<dbReference type="EMBL" id="JAESVB010000017">
    <property type="protein sequence ID" value="MCB8877778.1"/>
    <property type="molecule type" value="Genomic_DNA"/>
</dbReference>
<evidence type="ECO:0000256" key="2">
    <source>
        <dbReference type="ARBA" id="ARBA00023125"/>
    </source>
</evidence>
<keyword evidence="1" id="KW-0805">Transcription regulation</keyword>
<feature type="domain" description="HTH gntR-type" evidence="4">
    <location>
        <begin position="9"/>
        <end position="77"/>
    </location>
</feature>
<name>A0A963YX45_9PROT</name>
<dbReference type="RefSeq" id="WP_227323426.1">
    <property type="nucleotide sequence ID" value="NZ_JAESVB010000017.1"/>
</dbReference>
<dbReference type="CDD" id="cd07377">
    <property type="entry name" value="WHTH_GntR"/>
    <property type="match status" value="1"/>
</dbReference>
<evidence type="ECO:0000256" key="3">
    <source>
        <dbReference type="ARBA" id="ARBA00023163"/>
    </source>
</evidence>
<dbReference type="PANTHER" id="PTHR43537:SF44">
    <property type="entry name" value="GNTR FAMILY REGULATORY PROTEIN"/>
    <property type="match status" value="1"/>
</dbReference>
<reference evidence="5" key="1">
    <citation type="journal article" date="2021" name="Microorganisms">
        <title>Acidisoma silvae sp. nov. and Acidisomacellulosilytica sp. nov., Two Acidophilic Bacteria Isolated from Decaying Wood, Hydrolyzing Cellulose and Producing Poly-3-hydroxybutyrate.</title>
        <authorList>
            <person name="Mieszkin S."/>
            <person name="Pouder E."/>
            <person name="Uroz S."/>
            <person name="Simon-Colin C."/>
            <person name="Alain K."/>
        </authorList>
    </citation>
    <scope>NUCLEOTIDE SEQUENCE</scope>
    <source>
        <strain evidence="5">HW T2.11</strain>
    </source>
</reference>
<dbReference type="AlphaFoldDB" id="A0A963YX45"/>
<dbReference type="PROSITE" id="PS50949">
    <property type="entry name" value="HTH_GNTR"/>
    <property type="match status" value="1"/>
</dbReference>
<dbReference type="InterPro" id="IPR011711">
    <property type="entry name" value="GntR_C"/>
</dbReference>
<dbReference type="Pfam" id="PF07729">
    <property type="entry name" value="FCD"/>
    <property type="match status" value="1"/>
</dbReference>
<comment type="caution">
    <text evidence="5">The sequence shown here is derived from an EMBL/GenBank/DDBJ whole genome shotgun (WGS) entry which is preliminary data.</text>
</comment>
<dbReference type="PANTHER" id="PTHR43537">
    <property type="entry name" value="TRANSCRIPTIONAL REGULATOR, GNTR FAMILY"/>
    <property type="match status" value="1"/>
</dbReference>
<gene>
    <name evidence="5" type="ORF">ASILVAE211_21465</name>
</gene>
<reference evidence="5" key="2">
    <citation type="submission" date="2021-01" db="EMBL/GenBank/DDBJ databases">
        <authorList>
            <person name="Mieszkin S."/>
            <person name="Pouder E."/>
            <person name="Alain K."/>
        </authorList>
    </citation>
    <scope>NUCLEOTIDE SEQUENCE</scope>
    <source>
        <strain evidence="5">HW T2.11</strain>
    </source>
</reference>
<dbReference type="PRINTS" id="PR00035">
    <property type="entry name" value="HTHGNTR"/>
</dbReference>
<dbReference type="Gene3D" id="1.10.10.10">
    <property type="entry name" value="Winged helix-like DNA-binding domain superfamily/Winged helix DNA-binding domain"/>
    <property type="match status" value="1"/>
</dbReference>
<keyword evidence="6" id="KW-1185">Reference proteome</keyword>
<protein>
    <submittedName>
        <fullName evidence="5">FadR family transcriptional regulator</fullName>
    </submittedName>
</protein>
<organism evidence="5 6">
    <name type="scientific">Acidisoma silvae</name>
    <dbReference type="NCBI Taxonomy" id="2802396"/>
    <lineage>
        <taxon>Bacteria</taxon>
        <taxon>Pseudomonadati</taxon>
        <taxon>Pseudomonadota</taxon>
        <taxon>Alphaproteobacteria</taxon>
        <taxon>Acetobacterales</taxon>
        <taxon>Acidocellaceae</taxon>
        <taxon>Acidisoma</taxon>
    </lineage>
</organism>
<evidence type="ECO:0000259" key="4">
    <source>
        <dbReference type="PROSITE" id="PS50949"/>
    </source>
</evidence>
<evidence type="ECO:0000313" key="6">
    <source>
        <dbReference type="Proteomes" id="UP000708298"/>
    </source>
</evidence>
<dbReference type="InterPro" id="IPR008920">
    <property type="entry name" value="TF_FadR/GntR_C"/>
</dbReference>
<keyword evidence="3" id="KW-0804">Transcription</keyword>
<keyword evidence="2" id="KW-0238">DNA-binding</keyword>
<accession>A0A963YX45</accession>
<dbReference type="Proteomes" id="UP000708298">
    <property type="component" value="Unassembled WGS sequence"/>
</dbReference>
<dbReference type="SUPFAM" id="SSF48008">
    <property type="entry name" value="GntR ligand-binding domain-like"/>
    <property type="match status" value="1"/>
</dbReference>
<dbReference type="InterPro" id="IPR000524">
    <property type="entry name" value="Tscrpt_reg_HTH_GntR"/>
</dbReference>
<dbReference type="GO" id="GO:0003677">
    <property type="term" value="F:DNA binding"/>
    <property type="evidence" value="ECO:0007669"/>
    <property type="project" value="UniProtKB-KW"/>
</dbReference>
<dbReference type="GO" id="GO:0003700">
    <property type="term" value="F:DNA-binding transcription factor activity"/>
    <property type="evidence" value="ECO:0007669"/>
    <property type="project" value="InterPro"/>
</dbReference>
<sequence length="239" mass="25922">MQVGNQTRPRVHQNVVAELARRILSGEIPSGGILASMQDLADELSVSRSALREAIKVLSAKGMVEVRPRIGTRVRPRSGWNLMDPELLSWCGLDFDHHLLESLLKCRQLIEPGAAAMAAANANAGQLAMIENAFLRMKAATSLAERLQADLDFHVSVLSASGNIFLEQWGGTISSILLAAFRISTETAPSDDEAFDVHAEVLDAIRLRNAPRADRAMRRLLTVAAKDLHVAEGAVQKAS</sequence>
<dbReference type="Pfam" id="PF00392">
    <property type="entry name" value="GntR"/>
    <property type="match status" value="1"/>
</dbReference>
<dbReference type="InterPro" id="IPR036390">
    <property type="entry name" value="WH_DNA-bd_sf"/>
</dbReference>
<dbReference type="Gene3D" id="1.20.120.530">
    <property type="entry name" value="GntR ligand-binding domain-like"/>
    <property type="match status" value="1"/>
</dbReference>
<proteinExistence type="predicted"/>